<dbReference type="Proteomes" id="UP000199167">
    <property type="component" value="Unassembled WGS sequence"/>
</dbReference>
<keyword evidence="1" id="KW-0472">Membrane</keyword>
<dbReference type="RefSeq" id="WP_089993993.1">
    <property type="nucleotide sequence ID" value="NZ_FOIZ01000001.1"/>
</dbReference>
<dbReference type="OrthoDB" id="7728331at2"/>
<proteinExistence type="predicted"/>
<gene>
    <name evidence="2" type="ORF">SAMN04488515_2243</name>
</gene>
<reference evidence="2 3" key="1">
    <citation type="submission" date="2016-10" db="EMBL/GenBank/DDBJ databases">
        <authorList>
            <person name="de Groot N.N."/>
        </authorList>
    </citation>
    <scope>NUCLEOTIDE SEQUENCE [LARGE SCALE GENOMIC DNA]</scope>
    <source>
        <strain evidence="2 3">DSM 17925</strain>
    </source>
</reference>
<keyword evidence="3" id="KW-1185">Reference proteome</keyword>
<evidence type="ECO:0000313" key="2">
    <source>
        <dbReference type="EMBL" id="SEW31649.1"/>
    </source>
</evidence>
<dbReference type="EMBL" id="FOIZ01000001">
    <property type="protein sequence ID" value="SEW31649.1"/>
    <property type="molecule type" value="Genomic_DNA"/>
</dbReference>
<feature type="transmembrane region" description="Helical" evidence="1">
    <location>
        <begin position="44"/>
        <end position="65"/>
    </location>
</feature>
<evidence type="ECO:0000313" key="3">
    <source>
        <dbReference type="Proteomes" id="UP000199167"/>
    </source>
</evidence>
<dbReference type="PROSITE" id="PS51257">
    <property type="entry name" value="PROKAR_LIPOPROTEIN"/>
    <property type="match status" value="1"/>
</dbReference>
<evidence type="ECO:0000256" key="1">
    <source>
        <dbReference type="SAM" id="Phobius"/>
    </source>
</evidence>
<protein>
    <submittedName>
        <fullName evidence="2">Uncharacterized protein</fullName>
    </submittedName>
</protein>
<accession>A0A1I0QW43</accession>
<keyword evidence="1" id="KW-1133">Transmembrane helix</keyword>
<dbReference type="STRING" id="364200.SAMN04488515_2243"/>
<organism evidence="2 3">
    <name type="scientific">Cognatiyoonia koreensis</name>
    <dbReference type="NCBI Taxonomy" id="364200"/>
    <lineage>
        <taxon>Bacteria</taxon>
        <taxon>Pseudomonadati</taxon>
        <taxon>Pseudomonadota</taxon>
        <taxon>Alphaproteobacteria</taxon>
        <taxon>Rhodobacterales</taxon>
        <taxon>Paracoccaceae</taxon>
        <taxon>Cognatiyoonia</taxon>
    </lineage>
</organism>
<feature type="transmembrane region" description="Helical" evidence="1">
    <location>
        <begin position="12"/>
        <end position="32"/>
    </location>
</feature>
<name>A0A1I0QW43_9RHOB</name>
<sequence length="164" mass="17930">MRIKTSTPDLMVLTYNSTPVSVAMIGCTLAFASLGLTMATTGHLFAGLIGIASALLCITVFAATLRRIAVFLDREADQLTLRTRTWRGQTNLTYPLSYLGEAVVQTQNRNQTETYRLALRLTGGMDAGEHPMTWLFVHDTQAFDAADAINAWLMGPVDSMRAKA</sequence>
<dbReference type="AlphaFoldDB" id="A0A1I0QW43"/>
<keyword evidence="1" id="KW-0812">Transmembrane</keyword>